<dbReference type="AlphaFoldDB" id="S8DUF9"/>
<evidence type="ECO:0000313" key="2">
    <source>
        <dbReference type="Proteomes" id="UP000015241"/>
    </source>
</evidence>
<accession>S8DUF9</accession>
<proteinExistence type="predicted"/>
<dbReference type="InParanoid" id="S8DUF9"/>
<protein>
    <submittedName>
        <fullName evidence="1">Uncharacterized protein</fullName>
    </submittedName>
</protein>
<dbReference type="EMBL" id="KE504184">
    <property type="protein sequence ID" value="EPS96791.1"/>
    <property type="molecule type" value="Genomic_DNA"/>
</dbReference>
<name>S8DUF9_FOMSC</name>
<dbReference type="OrthoDB" id="538336at2759"/>
<evidence type="ECO:0000313" key="1">
    <source>
        <dbReference type="EMBL" id="EPS96791.1"/>
    </source>
</evidence>
<sequence>MSTEDYAETCFREIYLPLSAFLSDSGTAAASRARTFVKVSSYIGVKYSLRR</sequence>
<keyword evidence="2" id="KW-1185">Reference proteome</keyword>
<dbReference type="Proteomes" id="UP000015241">
    <property type="component" value="Unassembled WGS sequence"/>
</dbReference>
<gene>
    <name evidence="1" type="ORF">FOMPIDRAFT_94757</name>
</gene>
<reference evidence="1 2" key="1">
    <citation type="journal article" date="2012" name="Science">
        <title>The Paleozoic origin of enzymatic lignin decomposition reconstructed from 31 fungal genomes.</title>
        <authorList>
            <person name="Floudas D."/>
            <person name="Binder M."/>
            <person name="Riley R."/>
            <person name="Barry K."/>
            <person name="Blanchette R.A."/>
            <person name="Henrissat B."/>
            <person name="Martinez A.T."/>
            <person name="Otillar R."/>
            <person name="Spatafora J.W."/>
            <person name="Yadav J.S."/>
            <person name="Aerts A."/>
            <person name="Benoit I."/>
            <person name="Boyd A."/>
            <person name="Carlson A."/>
            <person name="Copeland A."/>
            <person name="Coutinho P.M."/>
            <person name="de Vries R.P."/>
            <person name="Ferreira P."/>
            <person name="Findley K."/>
            <person name="Foster B."/>
            <person name="Gaskell J."/>
            <person name="Glotzer D."/>
            <person name="Gorecki P."/>
            <person name="Heitman J."/>
            <person name="Hesse C."/>
            <person name="Hori C."/>
            <person name="Igarashi K."/>
            <person name="Jurgens J.A."/>
            <person name="Kallen N."/>
            <person name="Kersten P."/>
            <person name="Kohler A."/>
            <person name="Kuees U."/>
            <person name="Kumar T.K.A."/>
            <person name="Kuo A."/>
            <person name="LaButti K."/>
            <person name="Larrondo L.F."/>
            <person name="Lindquist E."/>
            <person name="Ling A."/>
            <person name="Lombard V."/>
            <person name="Lucas S."/>
            <person name="Lundell T."/>
            <person name="Martin R."/>
            <person name="McLaughlin D.J."/>
            <person name="Morgenstern I."/>
            <person name="Morin E."/>
            <person name="Murat C."/>
            <person name="Nagy L.G."/>
            <person name="Nolan M."/>
            <person name="Ohm R.A."/>
            <person name="Patyshakuliyeva A."/>
            <person name="Rokas A."/>
            <person name="Ruiz-Duenas F.J."/>
            <person name="Sabat G."/>
            <person name="Salamov A."/>
            <person name="Samejima M."/>
            <person name="Schmutz J."/>
            <person name="Slot J.C."/>
            <person name="St John F."/>
            <person name="Stenlid J."/>
            <person name="Sun H."/>
            <person name="Sun S."/>
            <person name="Syed K."/>
            <person name="Tsang A."/>
            <person name="Wiebenga A."/>
            <person name="Young D."/>
            <person name="Pisabarro A."/>
            <person name="Eastwood D.C."/>
            <person name="Martin F."/>
            <person name="Cullen D."/>
            <person name="Grigoriev I.V."/>
            <person name="Hibbett D.S."/>
        </authorList>
    </citation>
    <scope>NUCLEOTIDE SEQUENCE</scope>
    <source>
        <strain evidence="2">FP-58527</strain>
    </source>
</reference>
<dbReference type="HOGENOM" id="CLU_3106350_0_0_1"/>
<organism evidence="1 2">
    <name type="scientific">Fomitopsis schrenkii</name>
    <name type="common">Brown rot fungus</name>
    <dbReference type="NCBI Taxonomy" id="2126942"/>
    <lineage>
        <taxon>Eukaryota</taxon>
        <taxon>Fungi</taxon>
        <taxon>Dikarya</taxon>
        <taxon>Basidiomycota</taxon>
        <taxon>Agaricomycotina</taxon>
        <taxon>Agaricomycetes</taxon>
        <taxon>Polyporales</taxon>
        <taxon>Fomitopsis</taxon>
    </lineage>
</organism>